<dbReference type="PANTHER" id="PTHR43514:SF10">
    <property type="entry name" value="MOLYBDENUM IMPORT ATP-BINDING PROTEIN MODC 2"/>
    <property type="match status" value="1"/>
</dbReference>
<keyword evidence="3 9" id="KW-0500">Molybdenum</keyword>
<keyword evidence="8" id="KW-0472">Membrane</keyword>
<evidence type="ECO:0000256" key="5">
    <source>
        <dbReference type="ARBA" id="ARBA00022741"/>
    </source>
</evidence>
<evidence type="ECO:0000256" key="1">
    <source>
        <dbReference type="ARBA" id="ARBA00022448"/>
    </source>
</evidence>
<evidence type="ECO:0000256" key="9">
    <source>
        <dbReference type="PROSITE-ProRule" id="PRU01213"/>
    </source>
</evidence>
<dbReference type="InterPro" id="IPR011868">
    <property type="entry name" value="ModC_ABC_ATP-bd"/>
</dbReference>
<evidence type="ECO:0000256" key="6">
    <source>
        <dbReference type="ARBA" id="ARBA00022840"/>
    </source>
</evidence>
<dbReference type="Pfam" id="PF03459">
    <property type="entry name" value="TOBE"/>
    <property type="match status" value="1"/>
</dbReference>
<evidence type="ECO:0000259" key="10">
    <source>
        <dbReference type="PROSITE" id="PS50893"/>
    </source>
</evidence>
<feature type="domain" description="Mop" evidence="11">
    <location>
        <begin position="308"/>
        <end position="383"/>
    </location>
</feature>
<dbReference type="GO" id="GO:0005524">
    <property type="term" value="F:ATP binding"/>
    <property type="evidence" value="ECO:0007669"/>
    <property type="project" value="UniProtKB-KW"/>
</dbReference>
<dbReference type="Proteomes" id="UP000664293">
    <property type="component" value="Unassembled WGS sequence"/>
</dbReference>
<dbReference type="Gene3D" id="2.40.50.100">
    <property type="match status" value="1"/>
</dbReference>
<evidence type="ECO:0000256" key="8">
    <source>
        <dbReference type="ARBA" id="ARBA00023136"/>
    </source>
</evidence>
<evidence type="ECO:0000313" key="12">
    <source>
        <dbReference type="EMBL" id="MBN8431631.1"/>
    </source>
</evidence>
<organism evidence="12 13">
    <name type="scientific">Microbulbifer salipaludis</name>
    <dbReference type="NCBI Taxonomy" id="187980"/>
    <lineage>
        <taxon>Bacteria</taxon>
        <taxon>Pseudomonadati</taxon>
        <taxon>Pseudomonadota</taxon>
        <taxon>Gammaproteobacteria</taxon>
        <taxon>Cellvibrionales</taxon>
        <taxon>Microbulbiferaceae</taxon>
        <taxon>Microbulbifer</taxon>
    </lineage>
</organism>
<evidence type="ECO:0000256" key="4">
    <source>
        <dbReference type="ARBA" id="ARBA00022519"/>
    </source>
</evidence>
<evidence type="ECO:0000259" key="11">
    <source>
        <dbReference type="PROSITE" id="PS51866"/>
    </source>
</evidence>
<dbReference type="PANTHER" id="PTHR43514">
    <property type="entry name" value="ABC TRANSPORTER I FAMILY MEMBER 10"/>
    <property type="match status" value="1"/>
</dbReference>
<gene>
    <name evidence="12" type="primary">modC</name>
    <name evidence="12" type="ORF">JF535_12285</name>
</gene>
<dbReference type="Gene3D" id="3.40.50.300">
    <property type="entry name" value="P-loop containing nucleotide triphosphate hydrolases"/>
    <property type="match status" value="1"/>
</dbReference>
<dbReference type="InterPro" id="IPR004606">
    <property type="entry name" value="Mop_domain"/>
</dbReference>
<proteinExistence type="predicted"/>
<keyword evidence="6 12" id="KW-0067">ATP-binding</keyword>
<dbReference type="InterPro" id="IPR050334">
    <property type="entry name" value="Molybdenum_import_ModC"/>
</dbReference>
<dbReference type="RefSeq" id="WP_207002489.1">
    <property type="nucleotide sequence ID" value="NZ_JAEKJR010000002.1"/>
</dbReference>
<dbReference type="InterPro" id="IPR027417">
    <property type="entry name" value="P-loop_NTPase"/>
</dbReference>
<dbReference type="EMBL" id="JAEKJR010000002">
    <property type="protein sequence ID" value="MBN8431631.1"/>
    <property type="molecule type" value="Genomic_DNA"/>
</dbReference>
<keyword evidence="2" id="KW-1003">Cell membrane</keyword>
<accession>A0ABS3E8J1</accession>
<dbReference type="PROSITE" id="PS00211">
    <property type="entry name" value="ABC_TRANSPORTER_1"/>
    <property type="match status" value="1"/>
</dbReference>
<keyword evidence="1" id="KW-0813">Transport</keyword>
<dbReference type="InterPro" id="IPR005116">
    <property type="entry name" value="Transp-assoc_OB_typ1"/>
</dbReference>
<dbReference type="SUPFAM" id="SSF52540">
    <property type="entry name" value="P-loop containing nucleoside triphosphate hydrolases"/>
    <property type="match status" value="1"/>
</dbReference>
<dbReference type="SMART" id="SM00382">
    <property type="entry name" value="AAA"/>
    <property type="match status" value="1"/>
</dbReference>
<dbReference type="InterPro" id="IPR008995">
    <property type="entry name" value="Mo/tungstate-bd_C_term_dom"/>
</dbReference>
<reference evidence="12 13" key="1">
    <citation type="submission" date="2020-12" db="EMBL/GenBank/DDBJ databases">
        <title>Oil enriched cultivation method for isolating marine PHA-producing bacteria.</title>
        <authorList>
            <person name="Zheng W."/>
            <person name="Yu S."/>
            <person name="Huang Y."/>
        </authorList>
    </citation>
    <scope>NUCLEOTIDE SEQUENCE [LARGE SCALE GENOMIC DNA]</scope>
    <source>
        <strain evidence="12 13">SN0-2</strain>
    </source>
</reference>
<dbReference type="NCBIfam" id="TIGR02142">
    <property type="entry name" value="modC_ABC"/>
    <property type="match status" value="1"/>
</dbReference>
<dbReference type="Pfam" id="PF00005">
    <property type="entry name" value="ABC_tran"/>
    <property type="match status" value="1"/>
</dbReference>
<dbReference type="PROSITE" id="PS51866">
    <property type="entry name" value="MOP"/>
    <property type="match status" value="1"/>
</dbReference>
<keyword evidence="7" id="KW-1278">Translocase</keyword>
<evidence type="ECO:0000256" key="7">
    <source>
        <dbReference type="ARBA" id="ARBA00022967"/>
    </source>
</evidence>
<evidence type="ECO:0000256" key="2">
    <source>
        <dbReference type="ARBA" id="ARBA00022475"/>
    </source>
</evidence>
<sequence length="383" mass="41601">MAFEPVSGGGIQGHFHLSRDGGDTHAPFSLKVRLNLPGSGVTGIFGPSGCGKTTLLRCIAGLQPCASGSLAVNGAVWQSAGKPKEALPVHRRPLGFVFQQPSLLPHLNAAQNLRFARKRAWQPVSDAEYRSIIDLLGIGHLLSKRPGALSGGEQQRVAIARALLIKPRVLLMDEPLASLDQMRKREILPYLEKLHRALDIPILYVSHSIEEIARLADHLVLMDNGSITNEGPATALLSREDFPVPLGDDLGVLLEANIAQRDSQWNLLRADFDGGSLWLRDSGEAVGDSIRVRVLARDISLTRGEDTQSSILNRLPVEVEEISADRDPAMVLLRLKPQATATHPSDAVGSRLIARITRRSAHQLSVNTGSRLWAQIKSVAIVR</sequence>
<dbReference type="InterPro" id="IPR003439">
    <property type="entry name" value="ABC_transporter-like_ATP-bd"/>
</dbReference>
<name>A0ABS3E8J1_9GAMM</name>
<evidence type="ECO:0000313" key="13">
    <source>
        <dbReference type="Proteomes" id="UP000664293"/>
    </source>
</evidence>
<keyword evidence="13" id="KW-1185">Reference proteome</keyword>
<keyword evidence="4" id="KW-0997">Cell inner membrane</keyword>
<keyword evidence="5" id="KW-0547">Nucleotide-binding</keyword>
<evidence type="ECO:0000256" key="3">
    <source>
        <dbReference type="ARBA" id="ARBA00022505"/>
    </source>
</evidence>
<comment type="caution">
    <text evidence="12">The sequence shown here is derived from an EMBL/GenBank/DDBJ whole genome shotgun (WGS) entry which is preliminary data.</text>
</comment>
<dbReference type="InterPro" id="IPR003593">
    <property type="entry name" value="AAA+_ATPase"/>
</dbReference>
<dbReference type="PROSITE" id="PS50893">
    <property type="entry name" value="ABC_TRANSPORTER_2"/>
    <property type="match status" value="1"/>
</dbReference>
<dbReference type="InterPro" id="IPR017871">
    <property type="entry name" value="ABC_transporter-like_CS"/>
</dbReference>
<protein>
    <submittedName>
        <fullName evidence="12">Molybdenum ABC transporter ATP-binding protein</fullName>
    </submittedName>
</protein>
<dbReference type="SUPFAM" id="SSF50331">
    <property type="entry name" value="MOP-like"/>
    <property type="match status" value="1"/>
</dbReference>
<feature type="domain" description="ABC transporter" evidence="10">
    <location>
        <begin position="1"/>
        <end position="249"/>
    </location>
</feature>